<dbReference type="AlphaFoldDB" id="A0A8T3A6B9"/>
<evidence type="ECO:0000313" key="3">
    <source>
        <dbReference type="EMBL" id="KAI0488213.1"/>
    </source>
</evidence>
<dbReference type="EMBL" id="JAGYWB010000019">
    <property type="protein sequence ID" value="KAI0488213.1"/>
    <property type="molecule type" value="Genomic_DNA"/>
</dbReference>
<gene>
    <name evidence="3" type="ORF">KFK09_028040</name>
</gene>
<comment type="caution">
    <text evidence="3">The sequence shown here is derived from an EMBL/GenBank/DDBJ whole genome shotgun (WGS) entry which is preliminary data.</text>
</comment>
<name>A0A8T3A6B9_DENNO</name>
<evidence type="ECO:0000256" key="2">
    <source>
        <dbReference type="SAM" id="Phobius"/>
    </source>
</evidence>
<sequence length="53" mass="6238">MNGSDWFIYVGSFVTATPTILLLCLHKSTSPESRKSKEKWYESRYDSYEKSNR</sequence>
<organism evidence="3 4">
    <name type="scientific">Dendrobium nobile</name>
    <name type="common">Orchid</name>
    <dbReference type="NCBI Taxonomy" id="94219"/>
    <lineage>
        <taxon>Eukaryota</taxon>
        <taxon>Viridiplantae</taxon>
        <taxon>Streptophyta</taxon>
        <taxon>Embryophyta</taxon>
        <taxon>Tracheophyta</taxon>
        <taxon>Spermatophyta</taxon>
        <taxon>Magnoliopsida</taxon>
        <taxon>Liliopsida</taxon>
        <taxon>Asparagales</taxon>
        <taxon>Orchidaceae</taxon>
        <taxon>Epidendroideae</taxon>
        <taxon>Malaxideae</taxon>
        <taxon>Dendrobiinae</taxon>
        <taxon>Dendrobium</taxon>
    </lineage>
</organism>
<keyword evidence="2" id="KW-0812">Transmembrane</keyword>
<feature type="region of interest" description="Disordered" evidence="1">
    <location>
        <begin position="29"/>
        <end position="53"/>
    </location>
</feature>
<feature type="transmembrane region" description="Helical" evidence="2">
    <location>
        <begin position="6"/>
        <end position="25"/>
    </location>
</feature>
<evidence type="ECO:0000256" key="1">
    <source>
        <dbReference type="SAM" id="MobiDB-lite"/>
    </source>
</evidence>
<keyword evidence="2" id="KW-1133">Transmembrane helix</keyword>
<keyword evidence="2" id="KW-0472">Membrane</keyword>
<evidence type="ECO:0000313" key="4">
    <source>
        <dbReference type="Proteomes" id="UP000829196"/>
    </source>
</evidence>
<proteinExistence type="predicted"/>
<reference evidence="3" key="1">
    <citation type="journal article" date="2022" name="Front. Genet.">
        <title>Chromosome-Scale Assembly of the Dendrobium nobile Genome Provides Insights Into the Molecular Mechanism of the Biosynthesis of the Medicinal Active Ingredient of Dendrobium.</title>
        <authorList>
            <person name="Xu Q."/>
            <person name="Niu S.-C."/>
            <person name="Li K.-L."/>
            <person name="Zheng P.-J."/>
            <person name="Zhang X.-J."/>
            <person name="Jia Y."/>
            <person name="Liu Y."/>
            <person name="Niu Y.-X."/>
            <person name="Yu L.-H."/>
            <person name="Chen D.-F."/>
            <person name="Zhang G.-Q."/>
        </authorList>
    </citation>
    <scope>NUCLEOTIDE SEQUENCE</scope>
    <source>
        <tissue evidence="3">Leaf</tissue>
    </source>
</reference>
<feature type="compositionally biased region" description="Basic and acidic residues" evidence="1">
    <location>
        <begin position="32"/>
        <end position="53"/>
    </location>
</feature>
<protein>
    <submittedName>
        <fullName evidence="3">Uncharacterized protein</fullName>
    </submittedName>
</protein>
<dbReference type="Proteomes" id="UP000829196">
    <property type="component" value="Unassembled WGS sequence"/>
</dbReference>
<accession>A0A8T3A6B9</accession>
<keyword evidence="4" id="KW-1185">Reference proteome</keyword>